<organism evidence="2 3">
    <name type="scientific">Roseateles terrae</name>
    <dbReference type="NCBI Taxonomy" id="431060"/>
    <lineage>
        <taxon>Bacteria</taxon>
        <taxon>Pseudomonadati</taxon>
        <taxon>Pseudomonadota</taxon>
        <taxon>Betaproteobacteria</taxon>
        <taxon>Burkholderiales</taxon>
        <taxon>Sphaerotilaceae</taxon>
        <taxon>Roseateles</taxon>
    </lineage>
</organism>
<dbReference type="EMBL" id="JACHXO010000002">
    <property type="protein sequence ID" value="MBB3194402.1"/>
    <property type="molecule type" value="Genomic_DNA"/>
</dbReference>
<dbReference type="InterPro" id="IPR010982">
    <property type="entry name" value="Lambda_DNA-bd_dom_sf"/>
</dbReference>
<dbReference type="SUPFAM" id="SSF47413">
    <property type="entry name" value="lambda repressor-like DNA-binding domains"/>
    <property type="match status" value="1"/>
</dbReference>
<proteinExistence type="predicted"/>
<dbReference type="NCBIfam" id="TIGR03831">
    <property type="entry name" value="YgiT_finger"/>
    <property type="match status" value="1"/>
</dbReference>
<evidence type="ECO:0000313" key="2">
    <source>
        <dbReference type="EMBL" id="MBB3194402.1"/>
    </source>
</evidence>
<sequence>MSLNCPFCEAEALTQVTYTHAVRAGRRMVEVPDCQQMVCGNCGETVVPLTLYEHNHERIESALASTPAAVSRGLLKRLREAYNLSQRDASRLFGAGEAAFAKWESGQSEMSDPAALLVQCALQVPGVMDHLAALAGMRLHTPSGGRHEADALGRVQRRSAPVRAEAEVLAK</sequence>
<dbReference type="RefSeq" id="WP_088450480.1">
    <property type="nucleotide sequence ID" value="NZ_JACHXO010000002.1"/>
</dbReference>
<protein>
    <submittedName>
        <fullName evidence="2">Zinc finger/helix-turn-helix YgiT family protein</fullName>
    </submittedName>
</protein>
<dbReference type="InterPro" id="IPR022452">
    <property type="entry name" value="MqsA"/>
</dbReference>
<dbReference type="Gene3D" id="1.10.260.40">
    <property type="entry name" value="lambda repressor-like DNA-binding domains"/>
    <property type="match status" value="1"/>
</dbReference>
<dbReference type="SMART" id="SM00530">
    <property type="entry name" value="HTH_XRE"/>
    <property type="match status" value="1"/>
</dbReference>
<dbReference type="InterPro" id="IPR001387">
    <property type="entry name" value="Cro/C1-type_HTH"/>
</dbReference>
<feature type="domain" description="HTH cro/C1-type" evidence="1">
    <location>
        <begin position="74"/>
        <end position="129"/>
    </location>
</feature>
<evidence type="ECO:0000259" key="1">
    <source>
        <dbReference type="SMART" id="SM00530"/>
    </source>
</evidence>
<name>A0ABR6GQL2_9BURK</name>
<dbReference type="NCBIfam" id="TIGR03830">
    <property type="entry name" value="CxxCG_CxxCG_HTH"/>
    <property type="match status" value="1"/>
</dbReference>
<dbReference type="Proteomes" id="UP000574369">
    <property type="component" value="Unassembled WGS sequence"/>
</dbReference>
<accession>A0ABR6GQL2</accession>
<dbReference type="Gene3D" id="3.10.20.860">
    <property type="match status" value="1"/>
</dbReference>
<gene>
    <name evidence="2" type="ORF">FHS28_001787</name>
</gene>
<dbReference type="InterPro" id="IPR022453">
    <property type="entry name" value="Znf_MqsA-type"/>
</dbReference>
<evidence type="ECO:0000313" key="3">
    <source>
        <dbReference type="Proteomes" id="UP000574369"/>
    </source>
</evidence>
<keyword evidence="3" id="KW-1185">Reference proteome</keyword>
<reference evidence="2 3" key="1">
    <citation type="submission" date="2020-08" db="EMBL/GenBank/DDBJ databases">
        <title>Genomic Encyclopedia of Type Strains, Phase III (KMG-III): the genomes of soil and plant-associated and newly described type strains.</title>
        <authorList>
            <person name="Whitman W."/>
        </authorList>
    </citation>
    <scope>NUCLEOTIDE SEQUENCE [LARGE SCALE GENOMIC DNA]</scope>
    <source>
        <strain evidence="2 3">CECT 7247</strain>
    </source>
</reference>
<dbReference type="CDD" id="cd00093">
    <property type="entry name" value="HTH_XRE"/>
    <property type="match status" value="1"/>
</dbReference>
<comment type="caution">
    <text evidence="2">The sequence shown here is derived from an EMBL/GenBank/DDBJ whole genome shotgun (WGS) entry which is preliminary data.</text>
</comment>
<dbReference type="InterPro" id="IPR032758">
    <property type="entry name" value="MqsA/HigA-2"/>
</dbReference>
<dbReference type="Pfam" id="PF15731">
    <property type="entry name" value="MqsA_antitoxin"/>
    <property type="match status" value="1"/>
</dbReference>